<accession>A0ABU4RQW7</accession>
<evidence type="ECO:0000256" key="1">
    <source>
        <dbReference type="SAM" id="MobiDB-lite"/>
    </source>
</evidence>
<feature type="compositionally biased region" description="Polar residues" evidence="1">
    <location>
        <begin position="48"/>
        <end position="62"/>
    </location>
</feature>
<protein>
    <submittedName>
        <fullName evidence="2">Uncharacterized protein</fullName>
    </submittedName>
</protein>
<reference evidence="2 3" key="1">
    <citation type="submission" date="2023-11" db="EMBL/GenBank/DDBJ databases">
        <authorList>
            <person name="Bao R."/>
        </authorList>
    </citation>
    <scope>NUCLEOTIDE SEQUENCE [LARGE SCALE GENOMIC DNA]</scope>
    <source>
        <strain evidence="2 3">PJ23</strain>
    </source>
</reference>
<evidence type="ECO:0000313" key="3">
    <source>
        <dbReference type="Proteomes" id="UP001274321"/>
    </source>
</evidence>
<name>A0ABU4RQW7_9HYPH</name>
<dbReference type="RefSeq" id="WP_319845362.1">
    <property type="nucleotide sequence ID" value="NZ_JAXAFJ010000010.1"/>
</dbReference>
<keyword evidence="3" id="KW-1185">Reference proteome</keyword>
<proteinExistence type="predicted"/>
<sequence length="62" mass="6747">MTNRPPPIPAENLSPKGPQDAASKAPLDTSMAKDHTTDNADKRGRTGNIKQNTTNQGYQQDR</sequence>
<organism evidence="2 3">
    <name type="scientific">Terrihabitans rhizophilus</name>
    <dbReference type="NCBI Taxonomy" id="3092662"/>
    <lineage>
        <taxon>Bacteria</taxon>
        <taxon>Pseudomonadati</taxon>
        <taxon>Pseudomonadota</taxon>
        <taxon>Alphaproteobacteria</taxon>
        <taxon>Hyphomicrobiales</taxon>
        <taxon>Terrihabitans</taxon>
    </lineage>
</organism>
<comment type="caution">
    <text evidence="2">The sequence shown here is derived from an EMBL/GenBank/DDBJ whole genome shotgun (WGS) entry which is preliminary data.</text>
</comment>
<gene>
    <name evidence="2" type="ORF">SCD90_14265</name>
</gene>
<feature type="region of interest" description="Disordered" evidence="1">
    <location>
        <begin position="1"/>
        <end position="62"/>
    </location>
</feature>
<evidence type="ECO:0000313" key="2">
    <source>
        <dbReference type="EMBL" id="MDX6807233.1"/>
    </source>
</evidence>
<feature type="compositionally biased region" description="Basic and acidic residues" evidence="1">
    <location>
        <begin position="31"/>
        <end position="44"/>
    </location>
</feature>
<dbReference type="Proteomes" id="UP001274321">
    <property type="component" value="Unassembled WGS sequence"/>
</dbReference>
<dbReference type="EMBL" id="JAXAFJ010000010">
    <property type="protein sequence ID" value="MDX6807233.1"/>
    <property type="molecule type" value="Genomic_DNA"/>
</dbReference>